<organism evidence="10 11">
    <name type="scientific">Lactococcus ileimucosae</name>
    <dbReference type="NCBI Taxonomy" id="2941329"/>
    <lineage>
        <taxon>Bacteria</taxon>
        <taxon>Bacillati</taxon>
        <taxon>Bacillota</taxon>
        <taxon>Bacilli</taxon>
        <taxon>Lactobacillales</taxon>
        <taxon>Streptococcaceae</taxon>
        <taxon>Lactococcus</taxon>
    </lineage>
</organism>
<dbReference type="Proteomes" id="UP001565283">
    <property type="component" value="Unassembled WGS sequence"/>
</dbReference>
<feature type="transmembrane region" description="Helical" evidence="7">
    <location>
        <begin position="121"/>
        <end position="140"/>
    </location>
</feature>
<dbReference type="PANTHER" id="PTHR43840:SF50">
    <property type="entry name" value="MANGANESE EFFLUX SYSTEM PROTEIN MNES"/>
    <property type="match status" value="1"/>
</dbReference>
<feature type="domain" description="Cation efflux protein cytoplasmic" evidence="9">
    <location>
        <begin position="217"/>
        <end position="291"/>
    </location>
</feature>
<dbReference type="InterPro" id="IPR027469">
    <property type="entry name" value="Cation_efflux_TMD_sf"/>
</dbReference>
<dbReference type="SUPFAM" id="SSF161111">
    <property type="entry name" value="Cation efflux protein transmembrane domain-like"/>
    <property type="match status" value="1"/>
</dbReference>
<protein>
    <submittedName>
        <fullName evidence="10">Cation diffusion facilitator family transporter</fullName>
    </submittedName>
</protein>
<evidence type="ECO:0000259" key="8">
    <source>
        <dbReference type="Pfam" id="PF01545"/>
    </source>
</evidence>
<evidence type="ECO:0000256" key="2">
    <source>
        <dbReference type="ARBA" id="ARBA00008114"/>
    </source>
</evidence>
<keyword evidence="4 7" id="KW-0812">Transmembrane</keyword>
<feature type="domain" description="Cation efflux protein transmembrane" evidence="8">
    <location>
        <begin position="19"/>
        <end position="211"/>
    </location>
</feature>
<evidence type="ECO:0000256" key="4">
    <source>
        <dbReference type="ARBA" id="ARBA00022692"/>
    </source>
</evidence>
<dbReference type="RefSeq" id="WP_369948584.1">
    <property type="nucleotide sequence ID" value="NZ_JBCLSH010000028.1"/>
</dbReference>
<evidence type="ECO:0000313" key="10">
    <source>
        <dbReference type="EMBL" id="MEY8444084.1"/>
    </source>
</evidence>
<dbReference type="SUPFAM" id="SSF160240">
    <property type="entry name" value="Cation efflux protein cytoplasmic domain-like"/>
    <property type="match status" value="1"/>
</dbReference>
<dbReference type="InterPro" id="IPR027470">
    <property type="entry name" value="Cation_efflux_CTD"/>
</dbReference>
<evidence type="ECO:0000256" key="1">
    <source>
        <dbReference type="ARBA" id="ARBA00004141"/>
    </source>
</evidence>
<dbReference type="InterPro" id="IPR058533">
    <property type="entry name" value="Cation_efflux_TM"/>
</dbReference>
<evidence type="ECO:0000256" key="5">
    <source>
        <dbReference type="ARBA" id="ARBA00022989"/>
    </source>
</evidence>
<sequence length="421" mass="47288">MNNGKISRSHSLKLAERGVWVSIGAYIFLSLLQLGVAQFTHSASLLANGFNNVTDILGNIAIVIGLRIARIPSDNDHAYGHWKVESISSLISSFIMFLIGFEVLRQTIVNFIEGSSAEINPIGAIIALFSALVMISVYFYSNRLAKKTQSKALEASSKDNLSDALTSLGTTVAIIAAAMHWIWLDRIMALIICGFILKTAYDIFRDSVFSLSDGFDDNLLEDYKEAIELIDKVKSVKMIRGRTYGSNIFLDVVVEMSRDLSVYESHAATEKIERMLMAGFDVYDVDVHVEPAALPEEEHFASRALELLPKEEMLLNGQNLNQLLAPQFKAITKNGEIIQAESFIANATPKESLAIRNYQAEQVSKKTFILTYHYLENQKSYTVSSVWRRNEYWRCIYRQLTEKVEETSDVLPTHEETKTSS</sequence>
<keyword evidence="3" id="KW-0813">Transport</keyword>
<feature type="transmembrane region" description="Helical" evidence="7">
    <location>
        <begin position="161"/>
        <end position="181"/>
    </location>
</feature>
<dbReference type="Gene3D" id="3.30.70.1350">
    <property type="entry name" value="Cation efflux protein, cytoplasmic domain"/>
    <property type="match status" value="1"/>
</dbReference>
<dbReference type="NCBIfam" id="TIGR01297">
    <property type="entry name" value="CDF"/>
    <property type="match status" value="1"/>
</dbReference>
<feature type="transmembrane region" description="Helical" evidence="7">
    <location>
        <begin position="52"/>
        <end position="70"/>
    </location>
</feature>
<dbReference type="InterPro" id="IPR036837">
    <property type="entry name" value="Cation_efflux_CTD_sf"/>
</dbReference>
<evidence type="ECO:0000313" key="11">
    <source>
        <dbReference type="Proteomes" id="UP001565283"/>
    </source>
</evidence>
<dbReference type="Pfam" id="PF01545">
    <property type="entry name" value="Cation_efflux"/>
    <property type="match status" value="1"/>
</dbReference>
<dbReference type="InterPro" id="IPR050291">
    <property type="entry name" value="CDF_Transporter"/>
</dbReference>
<feature type="transmembrane region" description="Helical" evidence="7">
    <location>
        <begin position="20"/>
        <end position="40"/>
    </location>
</feature>
<dbReference type="InterPro" id="IPR002524">
    <property type="entry name" value="Cation_efflux"/>
</dbReference>
<dbReference type="PANTHER" id="PTHR43840">
    <property type="entry name" value="MITOCHONDRIAL METAL TRANSPORTER 1-RELATED"/>
    <property type="match status" value="1"/>
</dbReference>
<accession>A0ABV4D3L8</accession>
<evidence type="ECO:0000256" key="3">
    <source>
        <dbReference type="ARBA" id="ARBA00022448"/>
    </source>
</evidence>
<name>A0ABV4D3L8_9LACT</name>
<evidence type="ECO:0000256" key="7">
    <source>
        <dbReference type="SAM" id="Phobius"/>
    </source>
</evidence>
<dbReference type="Gene3D" id="1.20.1510.10">
    <property type="entry name" value="Cation efflux protein transmembrane domain"/>
    <property type="match status" value="1"/>
</dbReference>
<comment type="subcellular location">
    <subcellularLocation>
        <location evidence="1">Membrane</location>
        <topology evidence="1">Multi-pass membrane protein</topology>
    </subcellularLocation>
</comment>
<proteinExistence type="inferred from homology"/>
<keyword evidence="5 7" id="KW-1133">Transmembrane helix</keyword>
<comment type="similarity">
    <text evidence="2">Belongs to the cation diffusion facilitator (CDF) transporter (TC 2.A.4) family.</text>
</comment>
<dbReference type="EMBL" id="JBCLSH010000028">
    <property type="protein sequence ID" value="MEY8444084.1"/>
    <property type="molecule type" value="Genomic_DNA"/>
</dbReference>
<keyword evidence="6 7" id="KW-0472">Membrane</keyword>
<comment type="caution">
    <text evidence="10">The sequence shown here is derived from an EMBL/GenBank/DDBJ whole genome shotgun (WGS) entry which is preliminary data.</text>
</comment>
<reference evidence="10 11" key="1">
    <citation type="submission" date="2024-03" db="EMBL/GenBank/DDBJ databases">
        <title>Mouse gut bacterial collection (mGBC) of GemPharmatech.</title>
        <authorList>
            <person name="He Y."/>
            <person name="Dong L."/>
            <person name="Wu D."/>
            <person name="Gao X."/>
            <person name="Lin Z."/>
        </authorList>
    </citation>
    <scope>NUCLEOTIDE SEQUENCE [LARGE SCALE GENOMIC DNA]</scope>
    <source>
        <strain evidence="10 11">61-15</strain>
    </source>
</reference>
<keyword evidence="11" id="KW-1185">Reference proteome</keyword>
<dbReference type="Pfam" id="PF16916">
    <property type="entry name" value="ZT_dimer"/>
    <property type="match status" value="1"/>
</dbReference>
<evidence type="ECO:0000259" key="9">
    <source>
        <dbReference type="Pfam" id="PF16916"/>
    </source>
</evidence>
<feature type="transmembrane region" description="Helical" evidence="7">
    <location>
        <begin position="82"/>
        <end position="101"/>
    </location>
</feature>
<evidence type="ECO:0000256" key="6">
    <source>
        <dbReference type="ARBA" id="ARBA00023136"/>
    </source>
</evidence>
<gene>
    <name evidence="10" type="ORF">AALA52_07510</name>
</gene>